<name>A0A7S3H3L7_9STRA</name>
<feature type="region of interest" description="Disordered" evidence="1">
    <location>
        <begin position="293"/>
        <end position="335"/>
    </location>
</feature>
<protein>
    <submittedName>
        <fullName evidence="2">Uncharacterized protein</fullName>
    </submittedName>
</protein>
<reference evidence="2" key="1">
    <citation type="submission" date="2021-01" db="EMBL/GenBank/DDBJ databases">
        <authorList>
            <person name="Corre E."/>
            <person name="Pelletier E."/>
            <person name="Niang G."/>
            <person name="Scheremetjew M."/>
            <person name="Finn R."/>
            <person name="Kale V."/>
            <person name="Holt S."/>
            <person name="Cochrane G."/>
            <person name="Meng A."/>
            <person name="Brown T."/>
            <person name="Cohen L."/>
        </authorList>
    </citation>
    <scope>NUCLEOTIDE SEQUENCE</scope>
    <source>
        <strain evidence="2">CCAP 955/1</strain>
    </source>
</reference>
<dbReference type="EMBL" id="HBIC01025669">
    <property type="protein sequence ID" value="CAE0283860.1"/>
    <property type="molecule type" value="Transcribed_RNA"/>
</dbReference>
<dbReference type="AlphaFoldDB" id="A0A7S3H3L7"/>
<evidence type="ECO:0000313" key="2">
    <source>
        <dbReference type="EMBL" id="CAE0283860.1"/>
    </source>
</evidence>
<sequence>MNEDDLLRDLSADVEQQQIEATSSLGQTLPDVFAIVESSKSYQSDQLIEDMDSEVKEEVVVEASPAIASFAEPISAETEVQPTATEDPKDIQIRLLRETLQSIGNLLSESVGESAFIVPDELSDFSAKEVVSKVASMVAKISEKAAQAASTAQLIQSTSVNYATKSESKAEKEIIKEAAPQRAEEGITEEEEWEEIMEENHPAPDYGLESPVISHLLTTWTTDTSKIEFLRSWVRSLYMPSYENLNYPPGLQITNLSNVLKDGFMVLLVPLIRSLAKPKIVVHVKRHLATQLSPSSVPHHQSHLGYLNSPADTVHNAGRSSSQDSHDPSTSASTDPFANDILYDIRIKRLDVTLSADTGLSGSTEEGYMIDHTAAKQFFRKNSQYRVDTDYYSPLSEINSALPAIEEQTKRRIFDHAPDAHHHGSSSSSTGPRFKSFDAGPRSKSFERDYMSAETGATWERSASFSVAPGASAGSAYVVPAAAPSILQSIYTWWGAAPLPTPALLSEGEGNARNSTHEATSTAVAVTTSSTAASSPTVNSSANLEAVGATTSPASTAGQLSAHSSTASIASTENAADMATSTKSATSVPASPARAPVNKIAERLQKIRVQKLPPT</sequence>
<gene>
    <name evidence="2" type="ORF">SELO1098_LOCUS12695</name>
</gene>
<organism evidence="2">
    <name type="scientific">Spumella elongata</name>
    <dbReference type="NCBI Taxonomy" id="89044"/>
    <lineage>
        <taxon>Eukaryota</taxon>
        <taxon>Sar</taxon>
        <taxon>Stramenopiles</taxon>
        <taxon>Ochrophyta</taxon>
        <taxon>Chrysophyceae</taxon>
        <taxon>Chromulinales</taxon>
        <taxon>Chromulinaceae</taxon>
        <taxon>Spumella</taxon>
    </lineage>
</organism>
<proteinExistence type="predicted"/>
<accession>A0A7S3H3L7</accession>
<feature type="compositionally biased region" description="Polar residues" evidence="1">
    <location>
        <begin position="579"/>
        <end position="589"/>
    </location>
</feature>
<feature type="region of interest" description="Disordered" evidence="1">
    <location>
        <begin position="573"/>
        <end position="615"/>
    </location>
</feature>
<evidence type="ECO:0000256" key="1">
    <source>
        <dbReference type="SAM" id="MobiDB-lite"/>
    </source>
</evidence>
<feature type="region of interest" description="Disordered" evidence="1">
    <location>
        <begin position="417"/>
        <end position="449"/>
    </location>
</feature>
<feature type="compositionally biased region" description="Low complexity" evidence="1">
    <location>
        <begin position="320"/>
        <end position="333"/>
    </location>
</feature>